<keyword evidence="8" id="KW-0482">Metalloprotease</keyword>
<dbReference type="Proteomes" id="UP001161389">
    <property type="component" value="Unassembled WGS sequence"/>
</dbReference>
<organism evidence="20 21">
    <name type="scientific">Litoribrevibacter albus</name>
    <dbReference type="NCBI Taxonomy" id="1473156"/>
    <lineage>
        <taxon>Bacteria</taxon>
        <taxon>Pseudomonadati</taxon>
        <taxon>Pseudomonadota</taxon>
        <taxon>Gammaproteobacteria</taxon>
        <taxon>Oceanospirillales</taxon>
        <taxon>Oceanospirillaceae</taxon>
        <taxon>Litoribrevibacter</taxon>
    </lineage>
</organism>
<name>A0AA37W6V2_9GAMM</name>
<evidence type="ECO:0000259" key="19">
    <source>
        <dbReference type="Pfam" id="PF07687"/>
    </source>
</evidence>
<evidence type="ECO:0000256" key="18">
    <source>
        <dbReference type="ARBA" id="ARBA00078074"/>
    </source>
</evidence>
<keyword evidence="7" id="KW-0224">Dipeptidase</keyword>
<reference evidence="20" key="2">
    <citation type="submission" date="2023-01" db="EMBL/GenBank/DDBJ databases">
        <title>Draft genome sequence of Litoribrevibacter albus strain NBRC 110071.</title>
        <authorList>
            <person name="Sun Q."/>
            <person name="Mori K."/>
        </authorList>
    </citation>
    <scope>NUCLEOTIDE SEQUENCE</scope>
    <source>
        <strain evidence="20">NBRC 110071</strain>
    </source>
</reference>
<evidence type="ECO:0000256" key="6">
    <source>
        <dbReference type="ARBA" id="ARBA00022833"/>
    </source>
</evidence>
<gene>
    <name evidence="20" type="primary">pepD</name>
    <name evidence="20" type="ORF">GCM10007876_03390</name>
</gene>
<comment type="cofactor">
    <cofactor evidence="2">
        <name>Zn(2+)</name>
        <dbReference type="ChEBI" id="CHEBI:29105"/>
    </cofactor>
</comment>
<dbReference type="PANTHER" id="PTHR43501">
    <property type="entry name" value="CYTOSOL NON-SPECIFIC DIPEPTIDASE"/>
    <property type="match status" value="1"/>
</dbReference>
<evidence type="ECO:0000256" key="11">
    <source>
        <dbReference type="ARBA" id="ARBA00038976"/>
    </source>
</evidence>
<dbReference type="GO" id="GO:0070573">
    <property type="term" value="F:metallodipeptidase activity"/>
    <property type="evidence" value="ECO:0007669"/>
    <property type="project" value="TreeGrafter"/>
</dbReference>
<dbReference type="NCBIfam" id="TIGR01893">
    <property type="entry name" value="aa-his-dipept"/>
    <property type="match status" value="1"/>
</dbReference>
<dbReference type="Pfam" id="PF01546">
    <property type="entry name" value="Peptidase_M20"/>
    <property type="match status" value="1"/>
</dbReference>
<evidence type="ECO:0000256" key="3">
    <source>
        <dbReference type="ARBA" id="ARBA00022670"/>
    </source>
</evidence>
<proteinExistence type="inferred from homology"/>
<evidence type="ECO:0000256" key="7">
    <source>
        <dbReference type="ARBA" id="ARBA00022997"/>
    </source>
</evidence>
<dbReference type="InterPro" id="IPR001160">
    <property type="entry name" value="Peptidase_M20C"/>
</dbReference>
<evidence type="ECO:0000256" key="9">
    <source>
        <dbReference type="ARBA" id="ARBA00023285"/>
    </source>
</evidence>
<keyword evidence="5" id="KW-0378">Hydrolase</keyword>
<evidence type="ECO:0000256" key="13">
    <source>
        <dbReference type="ARBA" id="ARBA00061423"/>
    </source>
</evidence>
<dbReference type="SUPFAM" id="SSF53187">
    <property type="entry name" value="Zn-dependent exopeptidases"/>
    <property type="match status" value="1"/>
</dbReference>
<evidence type="ECO:0000256" key="17">
    <source>
        <dbReference type="ARBA" id="ARBA00077688"/>
    </source>
</evidence>
<dbReference type="InterPro" id="IPR002933">
    <property type="entry name" value="Peptidase_M20"/>
</dbReference>
<comment type="catalytic activity">
    <reaction evidence="10">
        <text>Hydrolysis of dipeptides, preferentially hydrophobic dipeptides including prolyl amino acids.</text>
        <dbReference type="EC" id="3.4.13.18"/>
    </reaction>
</comment>
<sequence length="487" mass="53072">MTLSQLQPSSLWTHFEKICSIPHPSKHEEELIAYIVSQAEAHGVQVDRDEVGNVKLTKSATPGYEQAVPVVMQSHIDMVPQKNAETEHNFETDPIKAYVDGNWVTAKGTTLGADNGIGVAAIMAVMCASDICHGPLEALLTVDEEAGMTGAFELKEAWFNSKVLLNLDTEEEGELYVGCAGGVDVTVNWPVSKEPVAADCIAFNLSVKGLKGGHSGIDIHKGRGNANKLLNRVLLTLSLELDITIAELNGGTLRNAIPREAFAKVVIPKDQEQAFQRLLADVVDDITDEYAYVESDLLIKAKASELPDEVMDSAAVTDLLRAILTCPNGVLRNSDRFDGVVETSSNLGIMSYDGNAVSLQFMTRSLKDRARDNAVQRIRSCFELIGAEITAFGAYPGWSPSDDPTLLNLMKSVYKDLFDQTPGTQIIHAGLECGILGAKYPAWDMISFGPTITGAHSPDEQVNIHSVQRFWTYLLAVLKRLAKMDRI</sequence>
<keyword evidence="3" id="KW-0645">Protease</keyword>
<dbReference type="Pfam" id="PF07687">
    <property type="entry name" value="M20_dimer"/>
    <property type="match status" value="1"/>
</dbReference>
<dbReference type="InterPro" id="IPR011650">
    <property type="entry name" value="Peptidase_M20_dimer"/>
</dbReference>
<dbReference type="Gene3D" id="3.40.630.10">
    <property type="entry name" value="Zn peptidases"/>
    <property type="match status" value="2"/>
</dbReference>
<evidence type="ECO:0000256" key="14">
    <source>
        <dbReference type="ARBA" id="ARBA00071271"/>
    </source>
</evidence>
<dbReference type="PANTHER" id="PTHR43501:SF1">
    <property type="entry name" value="CYTOSOL NON-SPECIFIC DIPEPTIDASE"/>
    <property type="match status" value="1"/>
</dbReference>
<dbReference type="AlphaFoldDB" id="A0AA37W6V2"/>
<evidence type="ECO:0000256" key="10">
    <source>
        <dbReference type="ARBA" id="ARBA00036421"/>
    </source>
</evidence>
<dbReference type="RefSeq" id="WP_284378017.1">
    <property type="nucleotide sequence ID" value="NZ_BSNM01000002.1"/>
</dbReference>
<reference evidence="20" key="1">
    <citation type="journal article" date="2014" name="Int. J. Syst. Evol. Microbiol.">
        <title>Complete genome sequence of Corynebacterium casei LMG S-19264T (=DSM 44701T), isolated from a smear-ripened cheese.</title>
        <authorList>
            <consortium name="US DOE Joint Genome Institute (JGI-PGF)"/>
            <person name="Walter F."/>
            <person name="Albersmeier A."/>
            <person name="Kalinowski J."/>
            <person name="Ruckert C."/>
        </authorList>
    </citation>
    <scope>NUCLEOTIDE SEQUENCE</scope>
    <source>
        <strain evidence="20">NBRC 110071</strain>
    </source>
</reference>
<evidence type="ECO:0000256" key="1">
    <source>
        <dbReference type="ARBA" id="ARBA00001941"/>
    </source>
</evidence>
<comment type="similarity">
    <text evidence="13">Belongs to the peptidase M20C family.</text>
</comment>
<feature type="domain" description="Peptidase M20 dimerisation" evidence="19">
    <location>
        <begin position="206"/>
        <end position="291"/>
    </location>
</feature>
<dbReference type="FunFam" id="3.40.630.10:FF:000015">
    <property type="entry name" value="Aminoacyl-histidine dipeptidase PepD"/>
    <property type="match status" value="1"/>
</dbReference>
<dbReference type="EMBL" id="BSNM01000002">
    <property type="protein sequence ID" value="GLQ29861.1"/>
    <property type="molecule type" value="Genomic_DNA"/>
</dbReference>
<keyword evidence="6" id="KW-0862">Zinc</keyword>
<keyword evidence="9" id="KW-0170">Cobalt</keyword>
<dbReference type="GO" id="GO:0005829">
    <property type="term" value="C:cytosol"/>
    <property type="evidence" value="ECO:0007669"/>
    <property type="project" value="TreeGrafter"/>
</dbReference>
<evidence type="ECO:0000256" key="2">
    <source>
        <dbReference type="ARBA" id="ARBA00001947"/>
    </source>
</evidence>
<keyword evidence="21" id="KW-1185">Reference proteome</keyword>
<evidence type="ECO:0000313" key="20">
    <source>
        <dbReference type="EMBL" id="GLQ29861.1"/>
    </source>
</evidence>
<dbReference type="CDD" id="cd03890">
    <property type="entry name" value="M20_pepD"/>
    <property type="match status" value="1"/>
</dbReference>
<evidence type="ECO:0000313" key="21">
    <source>
        <dbReference type="Proteomes" id="UP001161389"/>
    </source>
</evidence>
<dbReference type="PIRSF" id="PIRSF016599">
    <property type="entry name" value="Xaa-His_dipept"/>
    <property type="match status" value="1"/>
</dbReference>
<dbReference type="GO" id="GO:0006508">
    <property type="term" value="P:proteolysis"/>
    <property type="evidence" value="ECO:0007669"/>
    <property type="project" value="UniProtKB-KW"/>
</dbReference>
<evidence type="ECO:0000256" key="15">
    <source>
        <dbReference type="ARBA" id="ARBA00075285"/>
    </source>
</evidence>
<evidence type="ECO:0000256" key="12">
    <source>
        <dbReference type="ARBA" id="ARBA00044252"/>
    </source>
</evidence>
<dbReference type="EC" id="3.4.13.18" evidence="11"/>
<accession>A0AA37W6V2</accession>
<evidence type="ECO:0000256" key="5">
    <source>
        <dbReference type="ARBA" id="ARBA00022801"/>
    </source>
</evidence>
<protein>
    <recommendedName>
        <fullName evidence="14">Cytosol non-specific dipeptidase</fullName>
        <ecNumber evidence="11">3.4.13.18</ecNumber>
    </recommendedName>
    <alternativeName>
        <fullName evidence="17">Aminoacyl-histidine dipeptidase</fullName>
    </alternativeName>
    <alternativeName>
        <fullName evidence="16">Beta-alanyl-histidine dipeptidase</fullName>
    </alternativeName>
    <alternativeName>
        <fullName evidence="15">Carnosinase</fullName>
    </alternativeName>
    <alternativeName>
        <fullName evidence="12">Peptidase D</fullName>
    </alternativeName>
    <alternativeName>
        <fullName evidence="18">Xaa-His dipeptidase</fullName>
    </alternativeName>
</protein>
<keyword evidence="4" id="KW-0479">Metal-binding</keyword>
<evidence type="ECO:0000256" key="4">
    <source>
        <dbReference type="ARBA" id="ARBA00022723"/>
    </source>
</evidence>
<dbReference type="FunFam" id="3.40.630.10:FF:000018">
    <property type="entry name" value="Aminoacyl-histidine dipeptidase PepD"/>
    <property type="match status" value="1"/>
</dbReference>
<evidence type="ECO:0000256" key="16">
    <source>
        <dbReference type="ARBA" id="ARBA00076004"/>
    </source>
</evidence>
<dbReference type="PRINTS" id="PR00934">
    <property type="entry name" value="XHISDIPTASE"/>
</dbReference>
<comment type="caution">
    <text evidence="20">The sequence shown here is derived from an EMBL/GenBank/DDBJ whole genome shotgun (WGS) entry which is preliminary data.</text>
</comment>
<comment type="cofactor">
    <cofactor evidence="1">
        <name>Co(2+)</name>
        <dbReference type="ChEBI" id="CHEBI:48828"/>
    </cofactor>
</comment>
<dbReference type="GO" id="GO:0046872">
    <property type="term" value="F:metal ion binding"/>
    <property type="evidence" value="ECO:0007669"/>
    <property type="project" value="UniProtKB-KW"/>
</dbReference>
<evidence type="ECO:0000256" key="8">
    <source>
        <dbReference type="ARBA" id="ARBA00023049"/>
    </source>
</evidence>